<dbReference type="Proteomes" id="UP000254159">
    <property type="component" value="Unassembled WGS sequence"/>
</dbReference>
<organism evidence="2 3">
    <name type="scientific">Escherichia coli</name>
    <dbReference type="NCBI Taxonomy" id="562"/>
    <lineage>
        <taxon>Bacteria</taxon>
        <taxon>Pseudomonadati</taxon>
        <taxon>Pseudomonadota</taxon>
        <taxon>Gammaproteobacteria</taxon>
        <taxon>Enterobacterales</taxon>
        <taxon>Enterobacteriaceae</taxon>
        <taxon>Escherichia</taxon>
    </lineage>
</organism>
<evidence type="ECO:0000313" key="3">
    <source>
        <dbReference type="Proteomes" id="UP000254159"/>
    </source>
</evidence>
<proteinExistence type="predicted"/>
<dbReference type="EMBL" id="UGCD01000002">
    <property type="protein sequence ID" value="STI18602.1"/>
    <property type="molecule type" value="Genomic_DNA"/>
</dbReference>
<evidence type="ECO:0000313" key="2">
    <source>
        <dbReference type="EMBL" id="STI18602.1"/>
    </source>
</evidence>
<name>A0A376RM05_ECOLX</name>
<protein>
    <submittedName>
        <fullName evidence="2">Hydrogenase-1 operon protein HyaF</fullName>
    </submittedName>
</protein>
<dbReference type="InterPro" id="IPR006894">
    <property type="entry name" value="HupH_Hydgase_express_prot_C"/>
</dbReference>
<feature type="domain" description="HupH hydrogenase expression protein C-terminal" evidence="1">
    <location>
        <begin position="60"/>
        <end position="103"/>
    </location>
</feature>
<reference evidence="2 3" key="1">
    <citation type="submission" date="2018-06" db="EMBL/GenBank/DDBJ databases">
        <authorList>
            <consortium name="Pathogen Informatics"/>
            <person name="Doyle S."/>
        </authorList>
    </citation>
    <scope>NUCLEOTIDE SEQUENCE [LARGE SCALE GENOMIC DNA]</scope>
    <source>
        <strain evidence="2 3">NCTC10865</strain>
    </source>
</reference>
<dbReference type="AlphaFoldDB" id="A0A376RM05"/>
<evidence type="ECO:0000259" key="1">
    <source>
        <dbReference type="Pfam" id="PF04809"/>
    </source>
</evidence>
<dbReference type="Pfam" id="PF04809">
    <property type="entry name" value="HupH_C"/>
    <property type="match status" value="1"/>
</dbReference>
<accession>A0A376RM05</accession>
<sequence>MKVKYRRRSSADYGGCADVAAKSCWRTNWRLAAAPLALWQAATQNLLPTDSLLPPPIDGLMNGLPLAHELLAHVRNPDAQPHSINLTQLPISEADRLFSLTSLWAGKYSDSYHWLWRELYQRHGVTPCLAFTLYGHLKRPVTGKL</sequence>
<gene>
    <name evidence="2" type="primary">hyaF_1</name>
    <name evidence="2" type="ORF">NCTC10865_03940</name>
</gene>